<dbReference type="AlphaFoldDB" id="A0A418SKD4"/>
<evidence type="ECO:0000313" key="2">
    <source>
        <dbReference type="EMBL" id="QPM89136.1"/>
    </source>
</evidence>
<dbReference type="PROSITE" id="PS50943">
    <property type="entry name" value="HTH_CROC1"/>
    <property type="match status" value="1"/>
</dbReference>
<feature type="region of interest" description="Disordered" evidence="1">
    <location>
        <begin position="71"/>
        <end position="98"/>
    </location>
</feature>
<dbReference type="EMBL" id="CP060436">
    <property type="protein sequence ID" value="QPM89136.1"/>
    <property type="molecule type" value="Genomic_DNA"/>
</dbReference>
<proteinExistence type="predicted"/>
<dbReference type="KEGG" id="palw:PSAL_003470"/>
<dbReference type="CDD" id="cd00093">
    <property type="entry name" value="HTH_XRE"/>
    <property type="match status" value="1"/>
</dbReference>
<keyword evidence="3" id="KW-1185">Reference proteome</keyword>
<evidence type="ECO:0000313" key="3">
    <source>
        <dbReference type="Proteomes" id="UP000283786"/>
    </source>
</evidence>
<gene>
    <name evidence="2" type="ORF">PSAL_003470</name>
</gene>
<dbReference type="InterPro" id="IPR010982">
    <property type="entry name" value="Lambda_DNA-bd_dom_sf"/>
</dbReference>
<dbReference type="SUPFAM" id="SSF47413">
    <property type="entry name" value="lambda repressor-like DNA-binding domains"/>
    <property type="match status" value="1"/>
</dbReference>
<sequence>MDDKWFKAQQKKVGVTADAIAGRLGKSRSNVSHIYNGRQKMTLEWAQAFSDALEVPIDEVLTRAGVVLQSQPPKESMPIQADTPTTARRTRPPGALSEENAHRLLVRSDQSELLALHQGNTTHRKATEVAGALGLNENSEMWEVNSYAVSMCGYMPGDIILADRGLSELCKPGDIVVADVANWGNKGKTTILRKYDPPALVPAAGPNLDQRIHIVDFVNVVIRAKVIASWRS</sequence>
<dbReference type="OrthoDB" id="8101354at2"/>
<dbReference type="Pfam" id="PF13560">
    <property type="entry name" value="HTH_31"/>
    <property type="match status" value="1"/>
</dbReference>
<organism evidence="2 3">
    <name type="scientific">Pseudooceanicola algae</name>
    <dbReference type="NCBI Taxonomy" id="1537215"/>
    <lineage>
        <taxon>Bacteria</taxon>
        <taxon>Pseudomonadati</taxon>
        <taxon>Pseudomonadota</taxon>
        <taxon>Alphaproteobacteria</taxon>
        <taxon>Rhodobacterales</taxon>
        <taxon>Paracoccaceae</taxon>
        <taxon>Pseudooceanicola</taxon>
    </lineage>
</organism>
<accession>A0A418SKD4</accession>
<dbReference type="Gene3D" id="1.10.260.40">
    <property type="entry name" value="lambda repressor-like DNA-binding domains"/>
    <property type="match status" value="1"/>
</dbReference>
<dbReference type="Proteomes" id="UP000283786">
    <property type="component" value="Chromosome"/>
</dbReference>
<reference evidence="2 3" key="1">
    <citation type="submission" date="2020-08" db="EMBL/GenBank/DDBJ databases">
        <title>Genome sequence of Rhodobacteraceae bacterium Lw-13e.</title>
        <authorList>
            <person name="Poehlein A."/>
            <person name="Wolter L."/>
            <person name="Daniel R."/>
            <person name="Brinkhoff T."/>
        </authorList>
    </citation>
    <scope>NUCLEOTIDE SEQUENCE [LARGE SCALE GENOMIC DNA]</scope>
    <source>
        <strain evidence="2 3">Lw-13e</strain>
    </source>
</reference>
<dbReference type="SMART" id="SM00530">
    <property type="entry name" value="HTH_XRE"/>
    <property type="match status" value="1"/>
</dbReference>
<dbReference type="RefSeq" id="WP_119837956.1">
    <property type="nucleotide sequence ID" value="NZ_CP060436.1"/>
</dbReference>
<protein>
    <submittedName>
        <fullName evidence="2">Uncharacterized protein</fullName>
    </submittedName>
</protein>
<dbReference type="InterPro" id="IPR001387">
    <property type="entry name" value="Cro/C1-type_HTH"/>
</dbReference>
<dbReference type="GO" id="GO:0003677">
    <property type="term" value="F:DNA binding"/>
    <property type="evidence" value="ECO:0007669"/>
    <property type="project" value="InterPro"/>
</dbReference>
<evidence type="ECO:0000256" key="1">
    <source>
        <dbReference type="SAM" id="MobiDB-lite"/>
    </source>
</evidence>
<name>A0A418SKD4_9RHOB</name>